<gene>
    <name evidence="3" type="ORF">Llan_1084</name>
</gene>
<dbReference type="PROSITE" id="PS51257">
    <property type="entry name" value="PROKAR_LIPOPROTEIN"/>
    <property type="match status" value="1"/>
</dbReference>
<dbReference type="STRING" id="45067.Llan_1084"/>
<evidence type="ECO:0000313" key="4">
    <source>
        <dbReference type="Proteomes" id="UP000054869"/>
    </source>
</evidence>
<evidence type="ECO:0000313" key="3">
    <source>
        <dbReference type="EMBL" id="KTD22733.1"/>
    </source>
</evidence>
<feature type="chain" id="PRO_5006915068" description="Putative auto-transporter adhesin head GIN domain-containing protein" evidence="1">
    <location>
        <begin position="20"/>
        <end position="311"/>
    </location>
</feature>
<dbReference type="eggNOG" id="ENOG502ZUM7">
    <property type="taxonomic scope" value="Bacteria"/>
</dbReference>
<accession>A0A0W0VRX3</accession>
<dbReference type="RefSeq" id="WP_028372800.1">
    <property type="nucleotide sequence ID" value="NZ_CAAAJD010000017.1"/>
</dbReference>
<sequence>MFMRFFLFIFIVLSTASCHKRVAAIHPTTLKALQNRQLTAFNRVTVDGNINVNLHTGYSRPQVILRGPTTDLLQVKVGVHGNHLLIYLAKGYPRNGVVSVDIRGQYLNAFTYRGSGFVTGNRLRSGLMDISITNPGPTTLGGQISLRKLTVAGGGQTQITGISSQHLQLSIVDNSRVQLAGVMNITHLDLDEKAWLAMYWVKSHALTIRGRGQAFVQLAGIVDKLDVELCDRAHFNGRYLRAKRAFVKTHDKAVADIAAVNRQHTLATDASDIYFYNIPTMKTDFMAYQGSVLDMRDWDPWDPRDYDRYNK</sequence>
<dbReference type="Pfam" id="PF10988">
    <property type="entry name" value="DUF2807"/>
    <property type="match status" value="1"/>
</dbReference>
<comment type="caution">
    <text evidence="3">The sequence shown here is derived from an EMBL/GenBank/DDBJ whole genome shotgun (WGS) entry which is preliminary data.</text>
</comment>
<name>A0A0W0VRX3_9GAMM</name>
<protein>
    <recommendedName>
        <fullName evidence="2">Putative auto-transporter adhesin head GIN domain-containing protein</fullName>
    </recommendedName>
</protein>
<feature type="domain" description="Putative auto-transporter adhesin head GIN" evidence="2">
    <location>
        <begin position="40"/>
        <end position="218"/>
    </location>
</feature>
<dbReference type="InterPro" id="IPR021255">
    <property type="entry name" value="DUF2807"/>
</dbReference>
<organism evidence="3 4">
    <name type="scientific">Legionella lansingensis</name>
    <dbReference type="NCBI Taxonomy" id="45067"/>
    <lineage>
        <taxon>Bacteria</taxon>
        <taxon>Pseudomonadati</taxon>
        <taxon>Pseudomonadota</taxon>
        <taxon>Gammaproteobacteria</taxon>
        <taxon>Legionellales</taxon>
        <taxon>Legionellaceae</taxon>
        <taxon>Legionella</taxon>
    </lineage>
</organism>
<keyword evidence="4" id="KW-1185">Reference proteome</keyword>
<evidence type="ECO:0000259" key="2">
    <source>
        <dbReference type="Pfam" id="PF10988"/>
    </source>
</evidence>
<evidence type="ECO:0000256" key="1">
    <source>
        <dbReference type="SAM" id="SignalP"/>
    </source>
</evidence>
<dbReference type="AlphaFoldDB" id="A0A0W0VRX3"/>
<reference evidence="3 4" key="1">
    <citation type="submission" date="2015-11" db="EMBL/GenBank/DDBJ databases">
        <title>Genomic analysis of 38 Legionella species identifies large and diverse effector repertoires.</title>
        <authorList>
            <person name="Burstein D."/>
            <person name="Amaro F."/>
            <person name="Zusman T."/>
            <person name="Lifshitz Z."/>
            <person name="Cohen O."/>
            <person name="Gilbert J.A."/>
            <person name="Pupko T."/>
            <person name="Shuman H.A."/>
            <person name="Segal G."/>
        </authorList>
    </citation>
    <scope>NUCLEOTIDE SEQUENCE [LARGE SCALE GENOMIC DNA]</scope>
    <source>
        <strain evidence="3 4">ATCC 49751</strain>
    </source>
</reference>
<proteinExistence type="predicted"/>
<dbReference type="Proteomes" id="UP000054869">
    <property type="component" value="Unassembled WGS sequence"/>
</dbReference>
<feature type="signal peptide" evidence="1">
    <location>
        <begin position="1"/>
        <end position="19"/>
    </location>
</feature>
<dbReference type="Gene3D" id="2.160.20.120">
    <property type="match status" value="1"/>
</dbReference>
<dbReference type="OrthoDB" id="5641583at2"/>
<keyword evidence="1" id="KW-0732">Signal</keyword>
<dbReference type="EMBL" id="LNYI01000022">
    <property type="protein sequence ID" value="KTD22733.1"/>
    <property type="molecule type" value="Genomic_DNA"/>
</dbReference>